<dbReference type="InterPro" id="IPR005135">
    <property type="entry name" value="Endo/exonuclease/phosphatase"/>
</dbReference>
<dbReference type="Pfam" id="PF03372">
    <property type="entry name" value="Exo_endo_phos"/>
    <property type="match status" value="1"/>
</dbReference>
<dbReference type="GO" id="GO:0008270">
    <property type="term" value="F:zinc ion binding"/>
    <property type="evidence" value="ECO:0007669"/>
    <property type="project" value="UniProtKB-KW"/>
</dbReference>
<dbReference type="PROSITE" id="PS51435">
    <property type="entry name" value="AP_NUCLEASE_F1_4"/>
    <property type="match status" value="1"/>
</dbReference>
<keyword evidence="12" id="KW-0234">DNA repair</keyword>
<dbReference type="GO" id="GO:0006284">
    <property type="term" value="P:base-excision repair"/>
    <property type="evidence" value="ECO:0007669"/>
    <property type="project" value="TreeGrafter"/>
</dbReference>
<keyword evidence="9" id="KW-0464">Manganese</keyword>
<feature type="binding site" evidence="9">
    <location>
        <position position="42"/>
    </location>
    <ligand>
        <name>Mg(2+)</name>
        <dbReference type="ChEBI" id="CHEBI:18420"/>
        <label>1</label>
    </ligand>
</feature>
<dbReference type="PROSITE" id="PS51999">
    <property type="entry name" value="ZF_GRF"/>
    <property type="match status" value="1"/>
</dbReference>
<sequence length="556" mass="64785">MRLVSWNCNGIRNLFDYYPWCSEKSFEFMFKKLEADIICFQETKIQRKDLTYDMINVPGYFAFYTFSKKKKGYSGVAIYVKQSFCTPLKAEEGITGRLLHADTGVPYIESPESVAIGGYTKISNQHALELDQEGRSIVLDLNLFVLFGVYCPLNSDPERSKFRRAWMETLDHRIRNLKKMGRNIIIMGDINASRDAIDTSYALEEFQENNTNGLEDLDQRAWLNKILLPHPEGFMIDLCRHFHPNRKGMFTCWNAKINARPCNFGTRIDYILVNQELLPWFEFADIQMDIMGSDHCPIFAEIKSKLYNWEKNGRISNILDLLNKSGTYINGVLISKLPKPPRLEAHNFLEFASRDIISMFKKQEKQNIQKEQNLTFSTIKSVKRIAFKSSLNSSKKKRLESFLNQPHIISYFEDIPNELKCHIKKEEKNTSAFKTSNSHESKDRSIGTVLQTVNTSQNNTTLNKNVIELPKKKWNDIFKKPSPPLCNVHQKPCIELQSKKPGINFKRYFWICSNPVRMECSNQDISDFDMKNKFKCDYFKWSSNHNQKSSTRINKK</sequence>
<keyword evidence="4" id="KW-0378">Hydrolase</keyword>
<feature type="site" description="Important for catalytic activity" evidence="10">
    <location>
        <position position="269"/>
    </location>
</feature>
<dbReference type="STRING" id="1408657.A0A0W4ZSE8"/>
<feature type="binding site" evidence="9">
    <location>
        <position position="295"/>
    </location>
    <ligand>
        <name>Mg(2+)</name>
        <dbReference type="ChEBI" id="CHEBI:18420"/>
        <label>1</label>
    </ligand>
</feature>
<keyword evidence="6 9" id="KW-0460">Magnesium</keyword>
<evidence type="ECO:0000313" key="14">
    <source>
        <dbReference type="EMBL" id="KTW31304.1"/>
    </source>
</evidence>
<evidence type="ECO:0000313" key="15">
    <source>
        <dbReference type="Proteomes" id="UP000053447"/>
    </source>
</evidence>
<evidence type="ECO:0000256" key="4">
    <source>
        <dbReference type="ARBA" id="ARBA00022801"/>
    </source>
</evidence>
<dbReference type="PANTHER" id="PTHR22748">
    <property type="entry name" value="AP ENDONUCLEASE"/>
    <property type="match status" value="1"/>
</dbReference>
<dbReference type="GO" id="GO:0005634">
    <property type="term" value="C:nucleus"/>
    <property type="evidence" value="ECO:0007669"/>
    <property type="project" value="EnsemblFungi"/>
</dbReference>
<dbReference type="Gene3D" id="3.60.10.10">
    <property type="entry name" value="Endonuclease/exonuclease/phosphatase"/>
    <property type="match status" value="1"/>
</dbReference>
<name>A0A0W4ZSE8_PNEJ7</name>
<feature type="active site" description="Proton donor/acceptor" evidence="8">
    <location>
        <position position="189"/>
    </location>
</feature>
<reference evidence="15" key="1">
    <citation type="journal article" date="2016" name="Nat. Commun.">
        <title>Genome analysis of three Pneumocystis species reveals adaptation mechanisms to life exclusively in mammalian hosts.</title>
        <authorList>
            <person name="Ma L."/>
            <person name="Chen Z."/>
            <person name="Huang D.W."/>
            <person name="Kutty G."/>
            <person name="Ishihara M."/>
            <person name="Wang H."/>
            <person name="Abouelleil A."/>
            <person name="Bishop L."/>
            <person name="Davey E."/>
            <person name="Deng R."/>
            <person name="Deng X."/>
            <person name="Fan L."/>
            <person name="Fantoni G."/>
            <person name="Fitzgerald M."/>
            <person name="Gogineni E."/>
            <person name="Goldberg J.M."/>
            <person name="Handley G."/>
            <person name="Hu X."/>
            <person name="Huber C."/>
            <person name="Jiao X."/>
            <person name="Jones K."/>
            <person name="Levin J.Z."/>
            <person name="Liu Y."/>
            <person name="Macdonald P."/>
            <person name="Melnikov A."/>
            <person name="Raley C."/>
            <person name="Sassi M."/>
            <person name="Sherman B.T."/>
            <person name="Song X."/>
            <person name="Sykes S."/>
            <person name="Tran B."/>
            <person name="Walsh L."/>
            <person name="Xia Y."/>
            <person name="Yang J."/>
            <person name="Young S."/>
            <person name="Zeng Q."/>
            <person name="Zheng X."/>
            <person name="Stephens R."/>
            <person name="Nusbaum C."/>
            <person name="Birren B.W."/>
            <person name="Azadi P."/>
            <person name="Lempicki R.A."/>
            <person name="Cuomo C.A."/>
            <person name="Kovacs J.A."/>
        </authorList>
    </citation>
    <scope>NUCLEOTIDE SEQUENCE [LARGE SCALE GENOMIC DNA]</scope>
    <source>
        <strain evidence="15">RU7</strain>
    </source>
</reference>
<dbReference type="RefSeq" id="XP_018230294.1">
    <property type="nucleotide sequence ID" value="XM_018373639.1"/>
</dbReference>
<dbReference type="GO" id="GO:0003906">
    <property type="term" value="F:DNA-(apurinic or apyrimidinic site) endonuclease activity"/>
    <property type="evidence" value="ECO:0007669"/>
    <property type="project" value="EnsemblFungi"/>
</dbReference>
<comment type="cofactor">
    <cofactor evidence="9 12">
        <name>Mg(2+)</name>
        <dbReference type="ChEBI" id="CHEBI:18420"/>
    </cofactor>
    <cofactor evidence="9 12">
        <name>Mn(2+)</name>
        <dbReference type="ChEBI" id="CHEBI:29035"/>
    </cofactor>
    <text evidence="9 12">Probably binds two magnesium or manganese ions per subunit.</text>
</comment>
<dbReference type="InterPro" id="IPR010666">
    <property type="entry name" value="Znf_GRF"/>
</dbReference>
<dbReference type="AlphaFoldDB" id="A0A0W4ZSE8"/>
<comment type="caution">
    <text evidence="14">The sequence shown here is derived from an EMBL/GenBank/DDBJ whole genome shotgun (WGS) entry which is preliminary data.</text>
</comment>
<keyword evidence="3 11" id="KW-0863">Zinc-finger</keyword>
<evidence type="ECO:0000256" key="11">
    <source>
        <dbReference type="PROSITE-ProRule" id="PRU01343"/>
    </source>
</evidence>
<evidence type="ECO:0000256" key="5">
    <source>
        <dbReference type="ARBA" id="ARBA00022833"/>
    </source>
</evidence>
<dbReference type="EMBL" id="LFWA01000005">
    <property type="protein sequence ID" value="KTW31304.1"/>
    <property type="molecule type" value="Genomic_DNA"/>
</dbReference>
<evidence type="ECO:0000256" key="1">
    <source>
        <dbReference type="ARBA" id="ARBA00007092"/>
    </source>
</evidence>
<feature type="site" description="Transition state stabilizer" evidence="10">
    <location>
        <position position="191"/>
    </location>
</feature>
<dbReference type="InterPro" id="IPR036691">
    <property type="entry name" value="Endo/exonu/phosph_ase_sf"/>
</dbReference>
<dbReference type="FunFam" id="3.60.10.10:FF:000079">
    <property type="entry name" value="DNA-(apurinic or apyrimidinic site) lyase"/>
    <property type="match status" value="1"/>
</dbReference>
<dbReference type="eggNOG" id="KOG1294">
    <property type="taxonomic scope" value="Eukaryota"/>
</dbReference>
<dbReference type="NCBIfam" id="TIGR00633">
    <property type="entry name" value="xth"/>
    <property type="match status" value="1"/>
</dbReference>
<dbReference type="GeneID" id="28939894"/>
<feature type="domain" description="GRF-type" evidence="13">
    <location>
        <begin position="486"/>
        <end position="545"/>
    </location>
</feature>
<gene>
    <name evidence="14" type="ORF">T551_01376</name>
</gene>
<feature type="active site" evidence="8">
    <location>
        <position position="150"/>
    </location>
</feature>
<feature type="binding site" evidence="9">
    <location>
        <position position="189"/>
    </location>
    <ligand>
        <name>Mg(2+)</name>
        <dbReference type="ChEBI" id="CHEBI:18420"/>
        <label>1</label>
    </ligand>
</feature>
<dbReference type="EC" id="3.1.-.-" evidence="12"/>
<dbReference type="GO" id="GO:0008311">
    <property type="term" value="F:double-stranded DNA 3'-5' DNA exonuclease activity"/>
    <property type="evidence" value="ECO:0007669"/>
    <property type="project" value="EnsemblFungi"/>
</dbReference>
<evidence type="ECO:0000256" key="2">
    <source>
        <dbReference type="ARBA" id="ARBA00022723"/>
    </source>
</evidence>
<evidence type="ECO:0000256" key="12">
    <source>
        <dbReference type="RuleBase" id="RU362131"/>
    </source>
</evidence>
<dbReference type="Proteomes" id="UP000053447">
    <property type="component" value="Unassembled WGS sequence"/>
</dbReference>
<dbReference type="OrthoDB" id="391817at2759"/>
<evidence type="ECO:0000256" key="10">
    <source>
        <dbReference type="PIRSR" id="PIRSR604808-3"/>
    </source>
</evidence>
<evidence type="ECO:0000256" key="3">
    <source>
        <dbReference type="ARBA" id="ARBA00022771"/>
    </source>
</evidence>
<keyword evidence="2 9" id="KW-0479">Metal-binding</keyword>
<dbReference type="GO" id="GO:0004528">
    <property type="term" value="F:phosphodiesterase I activity"/>
    <property type="evidence" value="ECO:0007669"/>
    <property type="project" value="EnsemblFungi"/>
</dbReference>
<dbReference type="SUPFAM" id="SSF56219">
    <property type="entry name" value="DNase I-like"/>
    <property type="match status" value="1"/>
</dbReference>
<keyword evidence="12" id="KW-0227">DNA damage</keyword>
<feature type="site" description="Interaction with DNA substrate" evidence="10">
    <location>
        <position position="295"/>
    </location>
</feature>
<evidence type="ECO:0000259" key="13">
    <source>
        <dbReference type="PROSITE" id="PS51999"/>
    </source>
</evidence>
<comment type="similarity">
    <text evidence="1 12">Belongs to the DNA repair enzymes AP/ExoA family.</text>
</comment>
<keyword evidence="7" id="KW-0539">Nucleus</keyword>
<proteinExistence type="inferred from homology"/>
<feature type="binding site" evidence="9">
    <location>
        <position position="191"/>
    </location>
    <ligand>
        <name>Mg(2+)</name>
        <dbReference type="ChEBI" id="CHEBI:18420"/>
        <label>1</label>
    </ligand>
</feature>
<dbReference type="PANTHER" id="PTHR22748:SF4">
    <property type="entry name" value="DNA-(APURINIC OR APYRIMIDINIC SITE) ENDONUCLEASE 2"/>
    <property type="match status" value="1"/>
</dbReference>
<evidence type="ECO:0000256" key="8">
    <source>
        <dbReference type="PIRSR" id="PIRSR604808-1"/>
    </source>
</evidence>
<feature type="binding site" evidence="9">
    <location>
        <position position="294"/>
    </location>
    <ligand>
        <name>Mg(2+)</name>
        <dbReference type="ChEBI" id="CHEBI:18420"/>
        <label>1</label>
    </ligand>
</feature>
<feature type="active site" description="Proton acceptor" evidence="8">
    <location>
        <position position="295"/>
    </location>
</feature>
<evidence type="ECO:0000256" key="7">
    <source>
        <dbReference type="ARBA" id="ARBA00023242"/>
    </source>
</evidence>
<dbReference type="CDD" id="cd09088">
    <property type="entry name" value="Ape2-like_AP-endo"/>
    <property type="match status" value="1"/>
</dbReference>
<keyword evidence="5" id="KW-0862">Zinc</keyword>
<feature type="binding site" evidence="9">
    <location>
        <position position="7"/>
    </location>
    <ligand>
        <name>Mg(2+)</name>
        <dbReference type="ChEBI" id="CHEBI:18420"/>
        <label>1</label>
    </ligand>
</feature>
<accession>A0A0W4ZSE8</accession>
<keyword evidence="15" id="KW-1185">Reference proteome</keyword>
<evidence type="ECO:0000256" key="9">
    <source>
        <dbReference type="PIRSR" id="PIRSR604808-2"/>
    </source>
</evidence>
<organism evidence="14 15">
    <name type="scientific">Pneumocystis jirovecii (strain RU7)</name>
    <name type="common">Human pneumocystis pneumonia agent</name>
    <dbReference type="NCBI Taxonomy" id="1408657"/>
    <lineage>
        <taxon>Eukaryota</taxon>
        <taxon>Fungi</taxon>
        <taxon>Dikarya</taxon>
        <taxon>Ascomycota</taxon>
        <taxon>Taphrinomycotina</taxon>
        <taxon>Pneumocystomycetes</taxon>
        <taxon>Pneumocystaceae</taxon>
        <taxon>Pneumocystis</taxon>
    </lineage>
</organism>
<dbReference type="InterPro" id="IPR004808">
    <property type="entry name" value="AP_endonuc_1"/>
</dbReference>
<dbReference type="VEuPathDB" id="FungiDB:T551_01376"/>
<evidence type="ECO:0000256" key="6">
    <source>
        <dbReference type="ARBA" id="ARBA00022842"/>
    </source>
</evidence>
<protein>
    <recommendedName>
        <fullName evidence="12">DNA-(apurinic or apyrimidinic site) endonuclease</fullName>
        <ecNumber evidence="12">3.1.-.-</ecNumber>
    </recommendedName>
</protein>